<dbReference type="SUPFAM" id="SSF52266">
    <property type="entry name" value="SGNH hydrolase"/>
    <property type="match status" value="1"/>
</dbReference>
<dbReference type="Gene3D" id="3.40.50.1110">
    <property type="entry name" value="SGNH hydrolase"/>
    <property type="match status" value="1"/>
</dbReference>
<sequence length="292" mass="32233">MKHSAASFFRVCLVLTCAIAWSAKPARSFETPDILVLGDSQITFGAGPAYLAFFQSLSRRCASQTNWRQRQVLRRLKATAIIGVRSTALREWSARSTKGKADVCKIHPRFKRNAGAFGTVNREREKYVQIGVGPDFQFCKPGLSPMEAAITPGYYQPKLLVLSFLGNAAADWAADPATAQRDVRRAISQVPKGLPCVFMTTAPSFQSAANKLRLTAQSNVQAAFEQEGDKCRFVGGVRKDTIALMMSNKRNFRLSEQNKVKDPFHPTDRGARRYLKAVKPQLCSAILSALGE</sequence>
<reference evidence="2 3" key="1">
    <citation type="submission" date="2016-10" db="EMBL/GenBank/DDBJ databases">
        <authorList>
            <person name="de Groot N.N."/>
        </authorList>
    </citation>
    <scope>NUCLEOTIDE SEQUENCE [LARGE SCALE GENOMIC DNA]</scope>
    <source>
        <strain evidence="2 3">DSM 11457</strain>
    </source>
</reference>
<evidence type="ECO:0008006" key="4">
    <source>
        <dbReference type="Google" id="ProtNLM"/>
    </source>
</evidence>
<organism evidence="2 3">
    <name type="scientific">Roseovarius tolerans</name>
    <dbReference type="NCBI Taxonomy" id="74031"/>
    <lineage>
        <taxon>Bacteria</taxon>
        <taxon>Pseudomonadati</taxon>
        <taxon>Pseudomonadota</taxon>
        <taxon>Alphaproteobacteria</taxon>
        <taxon>Rhodobacterales</taxon>
        <taxon>Roseobacteraceae</taxon>
        <taxon>Roseovarius</taxon>
    </lineage>
</organism>
<dbReference type="InterPro" id="IPR036514">
    <property type="entry name" value="SGNH_hydro_sf"/>
</dbReference>
<proteinExistence type="predicted"/>
<dbReference type="EMBL" id="FOBO01000003">
    <property type="protein sequence ID" value="SEM23824.1"/>
    <property type="molecule type" value="Genomic_DNA"/>
</dbReference>
<accession>A0A1H7WR19</accession>
<dbReference type="GO" id="GO:0016788">
    <property type="term" value="F:hydrolase activity, acting on ester bonds"/>
    <property type="evidence" value="ECO:0007669"/>
    <property type="project" value="UniProtKB-ARBA"/>
</dbReference>
<evidence type="ECO:0000313" key="3">
    <source>
        <dbReference type="Proteomes" id="UP000182160"/>
    </source>
</evidence>
<dbReference type="Proteomes" id="UP000182160">
    <property type="component" value="Unassembled WGS sequence"/>
</dbReference>
<feature type="chain" id="PRO_5010357558" description="SGNH hydrolase-type esterase domain-containing protein" evidence="1">
    <location>
        <begin position="23"/>
        <end position="292"/>
    </location>
</feature>
<gene>
    <name evidence="2" type="ORF">SAMN04488077_103105</name>
</gene>
<evidence type="ECO:0000313" key="2">
    <source>
        <dbReference type="EMBL" id="SEM23824.1"/>
    </source>
</evidence>
<dbReference type="RefSeq" id="WP_139194489.1">
    <property type="nucleotide sequence ID" value="NZ_FOBO01000003.1"/>
</dbReference>
<evidence type="ECO:0000256" key="1">
    <source>
        <dbReference type="SAM" id="SignalP"/>
    </source>
</evidence>
<name>A0A1H7WR19_9RHOB</name>
<dbReference type="AlphaFoldDB" id="A0A1H7WR19"/>
<keyword evidence="1" id="KW-0732">Signal</keyword>
<feature type="signal peptide" evidence="1">
    <location>
        <begin position="1"/>
        <end position="22"/>
    </location>
</feature>
<protein>
    <recommendedName>
        <fullName evidence="4">SGNH hydrolase-type esterase domain-containing protein</fullName>
    </recommendedName>
</protein>